<organism evidence="2">
    <name type="scientific">Arundo donax</name>
    <name type="common">Giant reed</name>
    <name type="synonym">Donax arundinaceus</name>
    <dbReference type="NCBI Taxonomy" id="35708"/>
    <lineage>
        <taxon>Eukaryota</taxon>
        <taxon>Viridiplantae</taxon>
        <taxon>Streptophyta</taxon>
        <taxon>Embryophyta</taxon>
        <taxon>Tracheophyta</taxon>
        <taxon>Spermatophyta</taxon>
        <taxon>Magnoliopsida</taxon>
        <taxon>Liliopsida</taxon>
        <taxon>Poales</taxon>
        <taxon>Poaceae</taxon>
        <taxon>PACMAD clade</taxon>
        <taxon>Arundinoideae</taxon>
        <taxon>Arundineae</taxon>
        <taxon>Arundo</taxon>
    </lineage>
</organism>
<dbReference type="AlphaFoldDB" id="A0A0A9GSG9"/>
<sequence>MALMVAKKQSAPGSTLLLFSIYFLQFSSFSIKCVILRLLSTSFSFKNIRVAKNSQVRCFSRNH</sequence>
<feature type="transmembrane region" description="Helical" evidence="1">
    <location>
        <begin position="16"/>
        <end position="39"/>
    </location>
</feature>
<reference evidence="2" key="1">
    <citation type="submission" date="2014-09" db="EMBL/GenBank/DDBJ databases">
        <authorList>
            <person name="Magalhaes I.L.F."/>
            <person name="Oliveira U."/>
            <person name="Santos F.R."/>
            <person name="Vidigal T.H.D.A."/>
            <person name="Brescovit A.D."/>
            <person name="Santos A.J."/>
        </authorList>
    </citation>
    <scope>NUCLEOTIDE SEQUENCE</scope>
    <source>
        <tissue evidence="2">Shoot tissue taken approximately 20 cm above the soil surface</tissue>
    </source>
</reference>
<keyword evidence="1" id="KW-0472">Membrane</keyword>
<accession>A0A0A9GSG9</accession>
<keyword evidence="1" id="KW-0812">Transmembrane</keyword>
<protein>
    <submittedName>
        <fullName evidence="2">Uncharacterized protein</fullName>
    </submittedName>
</protein>
<proteinExistence type="predicted"/>
<name>A0A0A9GSG9_ARUDO</name>
<dbReference type="EMBL" id="GBRH01172415">
    <property type="protein sequence ID" value="JAE25481.1"/>
    <property type="molecule type" value="Transcribed_RNA"/>
</dbReference>
<keyword evidence="1" id="KW-1133">Transmembrane helix</keyword>
<reference evidence="2" key="2">
    <citation type="journal article" date="2015" name="Data Brief">
        <title>Shoot transcriptome of the giant reed, Arundo donax.</title>
        <authorList>
            <person name="Barrero R.A."/>
            <person name="Guerrero F.D."/>
            <person name="Moolhuijzen P."/>
            <person name="Goolsby J.A."/>
            <person name="Tidwell J."/>
            <person name="Bellgard S.E."/>
            <person name="Bellgard M.I."/>
        </authorList>
    </citation>
    <scope>NUCLEOTIDE SEQUENCE</scope>
    <source>
        <tissue evidence="2">Shoot tissue taken approximately 20 cm above the soil surface</tissue>
    </source>
</reference>
<evidence type="ECO:0000313" key="2">
    <source>
        <dbReference type="EMBL" id="JAE25481.1"/>
    </source>
</evidence>
<evidence type="ECO:0000256" key="1">
    <source>
        <dbReference type="SAM" id="Phobius"/>
    </source>
</evidence>